<proteinExistence type="predicted"/>
<feature type="transmembrane region" description="Helical" evidence="1">
    <location>
        <begin position="138"/>
        <end position="157"/>
    </location>
</feature>
<organism evidence="2">
    <name type="scientific">viral metagenome</name>
    <dbReference type="NCBI Taxonomy" id="1070528"/>
    <lineage>
        <taxon>unclassified sequences</taxon>
        <taxon>metagenomes</taxon>
        <taxon>organismal metagenomes</taxon>
    </lineage>
</organism>
<feature type="transmembrane region" description="Helical" evidence="1">
    <location>
        <begin position="163"/>
        <end position="179"/>
    </location>
</feature>
<keyword evidence="1" id="KW-0812">Transmembrane</keyword>
<protein>
    <submittedName>
        <fullName evidence="2">Uncharacterized protein</fullName>
    </submittedName>
</protein>
<keyword evidence="1" id="KW-1133">Transmembrane helix</keyword>
<evidence type="ECO:0000256" key="1">
    <source>
        <dbReference type="SAM" id="Phobius"/>
    </source>
</evidence>
<dbReference type="AlphaFoldDB" id="A0A6C0K7K0"/>
<name>A0A6C0K7K0_9ZZZZ</name>
<dbReference type="EMBL" id="MN740798">
    <property type="protein sequence ID" value="QHU12094.1"/>
    <property type="molecule type" value="Genomic_DNA"/>
</dbReference>
<keyword evidence="1" id="KW-0472">Membrane</keyword>
<accession>A0A6C0K7K0</accession>
<reference evidence="2" key="1">
    <citation type="journal article" date="2020" name="Nature">
        <title>Giant virus diversity and host interactions through global metagenomics.</title>
        <authorList>
            <person name="Schulz F."/>
            <person name="Roux S."/>
            <person name="Paez-Espino D."/>
            <person name="Jungbluth S."/>
            <person name="Walsh D.A."/>
            <person name="Denef V.J."/>
            <person name="McMahon K.D."/>
            <person name="Konstantinidis K.T."/>
            <person name="Eloe-Fadrosh E.A."/>
            <person name="Kyrpides N.C."/>
            <person name="Woyke T."/>
        </authorList>
    </citation>
    <scope>NUCLEOTIDE SEQUENCE</scope>
    <source>
        <strain evidence="2">GVMAG-S-1101171-110</strain>
    </source>
</reference>
<evidence type="ECO:0000313" key="2">
    <source>
        <dbReference type="EMBL" id="QHU12094.1"/>
    </source>
</evidence>
<sequence>MRGVIEGFDTSPALEDVFTSVLKIPKASITKSVNVPGTSSKQGVPTKGAACPATSGLPVRAVIQSTASLKNISPYTPTPFLKTLINNEKKGVESLLRVAAKIGPVAHTVVEKEKAYDAAFQSKIPAPIPTYGSTLQGFAFILFFWSYIALAIVMTVFTNGTTGTMIGFAVAGVLIFTLIKRFG</sequence>